<keyword evidence="1" id="KW-0560">Oxidoreductase</keyword>
<keyword evidence="3" id="KW-1185">Reference proteome</keyword>
<dbReference type="Proteomes" id="UP000076874">
    <property type="component" value="Unassembled WGS sequence"/>
</dbReference>
<proteinExistence type="predicted"/>
<dbReference type="AlphaFoldDB" id="A0A162IE47"/>
<dbReference type="EMBL" id="AZHD01000018">
    <property type="protein sequence ID" value="OAA55855.1"/>
    <property type="molecule type" value="Genomic_DNA"/>
</dbReference>
<evidence type="ECO:0000313" key="2">
    <source>
        <dbReference type="EMBL" id="OAA55855.1"/>
    </source>
</evidence>
<accession>A0A162IE47</accession>
<protein>
    <submittedName>
        <fullName evidence="2">NAD(P)-binding domain protein</fullName>
    </submittedName>
</protein>
<dbReference type="GO" id="GO:0016491">
    <property type="term" value="F:oxidoreductase activity"/>
    <property type="evidence" value="ECO:0007669"/>
    <property type="project" value="UniProtKB-KW"/>
</dbReference>
<organism evidence="2 3">
    <name type="scientific">Niveomyces insectorum RCEF 264</name>
    <dbReference type="NCBI Taxonomy" id="1081102"/>
    <lineage>
        <taxon>Eukaryota</taxon>
        <taxon>Fungi</taxon>
        <taxon>Dikarya</taxon>
        <taxon>Ascomycota</taxon>
        <taxon>Pezizomycotina</taxon>
        <taxon>Sordariomycetes</taxon>
        <taxon>Hypocreomycetidae</taxon>
        <taxon>Hypocreales</taxon>
        <taxon>Cordycipitaceae</taxon>
        <taxon>Niveomyces</taxon>
    </lineage>
</organism>
<sequence>MVSSKELKPHTEPFFPNQFIRNQFLTKHKTPPKTTDLSGQVMIVTGSNTGLGLECAAQLLSYKLSHLIMAVRSTDKGEAATVPLRRQYPHATILVWPLDMTSYDSIRAFVALVDKDLARLDVAILNAGMGFRGFHLVPSTGHEETVQVNYLSTMLLTILLLPVMKRKSPASGTRGRITISTAMLSAGAKFANKHAVPLLPSFDHEAVFDPRDIYATSKLLGQLALWKLTDIVSADDVVVNMVEPGFIKGTELHRALTGGGRVFMNLFKAAAGRTTKVGATAYIDAAVVKGKETHGCILSNWEISPYAPFEYTAEGKVVMERLWAETTLTMETSSRWDVVETWLQDPNAAKSSTKRAVCAVCHGTLVVAGLGRRRINSLLEMDVFRAAASRESGPEAAFVLVCGCMIGHKCAARWQAGEDRDACPAACGRPLDCSGCFHTVPPILAPLIGDNRQRVPQLPQHREDYPYFCEPCQAHEDARKKEVLRRLYEWDVWEPDADIPRVERAPVRITGSLKGYQPQWGKEDQLLLRHRFAFRSS</sequence>
<dbReference type="PANTHER" id="PTHR43157">
    <property type="entry name" value="PHOSPHATIDYLINOSITOL-GLYCAN BIOSYNTHESIS CLASS F PROTEIN-RELATED"/>
    <property type="match status" value="1"/>
</dbReference>
<dbReference type="STRING" id="1081102.A0A162IE47"/>
<dbReference type="Gene3D" id="3.40.50.720">
    <property type="entry name" value="NAD(P)-binding Rossmann-like Domain"/>
    <property type="match status" value="1"/>
</dbReference>
<dbReference type="Pfam" id="PF00106">
    <property type="entry name" value="adh_short"/>
    <property type="match status" value="1"/>
</dbReference>
<name>A0A162IE47_9HYPO</name>
<gene>
    <name evidence="2" type="ORF">SPI_08062</name>
</gene>
<dbReference type="PANTHER" id="PTHR43157:SF35">
    <property type="entry name" value="DEHYDROGENASE_REDUCTASE FAMILY PROTEIN, PUTATIVE-RELATED"/>
    <property type="match status" value="1"/>
</dbReference>
<evidence type="ECO:0000256" key="1">
    <source>
        <dbReference type="ARBA" id="ARBA00023002"/>
    </source>
</evidence>
<dbReference type="InterPro" id="IPR036291">
    <property type="entry name" value="NAD(P)-bd_dom_sf"/>
</dbReference>
<evidence type="ECO:0000313" key="3">
    <source>
        <dbReference type="Proteomes" id="UP000076874"/>
    </source>
</evidence>
<dbReference type="SUPFAM" id="SSF51735">
    <property type="entry name" value="NAD(P)-binding Rossmann-fold domains"/>
    <property type="match status" value="1"/>
</dbReference>
<dbReference type="OrthoDB" id="4870549at2759"/>
<reference evidence="2 3" key="1">
    <citation type="journal article" date="2016" name="Genome Biol. Evol.">
        <title>Divergent and convergent evolution of fungal pathogenicity.</title>
        <authorList>
            <person name="Shang Y."/>
            <person name="Xiao G."/>
            <person name="Zheng P."/>
            <person name="Cen K."/>
            <person name="Zhan S."/>
            <person name="Wang C."/>
        </authorList>
    </citation>
    <scope>NUCLEOTIDE SEQUENCE [LARGE SCALE GENOMIC DNA]</scope>
    <source>
        <strain evidence="2 3">RCEF 264</strain>
    </source>
</reference>
<dbReference type="InterPro" id="IPR002347">
    <property type="entry name" value="SDR_fam"/>
</dbReference>
<comment type="caution">
    <text evidence="2">The sequence shown here is derived from an EMBL/GenBank/DDBJ whole genome shotgun (WGS) entry which is preliminary data.</text>
</comment>
<dbReference type="PRINTS" id="PR00081">
    <property type="entry name" value="GDHRDH"/>
</dbReference>